<dbReference type="InterPro" id="IPR036138">
    <property type="entry name" value="PBP_dimer_sf"/>
</dbReference>
<evidence type="ECO:0000259" key="3">
    <source>
        <dbReference type="Pfam" id="PF00905"/>
    </source>
</evidence>
<evidence type="ECO:0008006" key="7">
    <source>
        <dbReference type="Google" id="ProtNLM"/>
    </source>
</evidence>
<evidence type="ECO:0000256" key="1">
    <source>
        <dbReference type="ARBA" id="ARBA00004370"/>
    </source>
</evidence>
<dbReference type="Pfam" id="PF00905">
    <property type="entry name" value="Transpeptidase"/>
    <property type="match status" value="1"/>
</dbReference>
<reference evidence="5 6" key="1">
    <citation type="journal article" date="2016" name="Nat. Commun.">
        <title>Thousands of microbial genomes shed light on interconnected biogeochemical processes in an aquifer system.</title>
        <authorList>
            <person name="Anantharaman K."/>
            <person name="Brown C.T."/>
            <person name="Hug L.A."/>
            <person name="Sharon I."/>
            <person name="Castelle C.J."/>
            <person name="Probst A.J."/>
            <person name="Thomas B.C."/>
            <person name="Singh A."/>
            <person name="Wilkins M.J."/>
            <person name="Karaoz U."/>
            <person name="Brodie E.L."/>
            <person name="Williams K.H."/>
            <person name="Hubbard S.S."/>
            <person name="Banfield J.F."/>
        </authorList>
    </citation>
    <scope>NUCLEOTIDE SEQUENCE [LARGE SCALE GENOMIC DNA]</scope>
</reference>
<feature type="domain" description="Penicillin-binding protein dimerisation" evidence="4">
    <location>
        <begin position="43"/>
        <end position="191"/>
    </location>
</feature>
<dbReference type="InterPro" id="IPR012338">
    <property type="entry name" value="Beta-lactam/transpept-like"/>
</dbReference>
<dbReference type="PANTHER" id="PTHR30627:SF1">
    <property type="entry name" value="PEPTIDOGLYCAN D,D-TRANSPEPTIDASE FTSI"/>
    <property type="match status" value="1"/>
</dbReference>
<accession>A0A1F7I2S9</accession>
<name>A0A1F7I2S9_9BACT</name>
<dbReference type="EMBL" id="MGAC01000034">
    <property type="protein sequence ID" value="OGK37674.1"/>
    <property type="molecule type" value="Genomic_DNA"/>
</dbReference>
<feature type="domain" description="Penicillin-binding protein transpeptidase" evidence="3">
    <location>
        <begin position="235"/>
        <end position="539"/>
    </location>
</feature>
<evidence type="ECO:0000259" key="4">
    <source>
        <dbReference type="Pfam" id="PF03717"/>
    </source>
</evidence>
<sequence>MSKIRLLFFFFIICFFLILAKLVYLQVIARDLFSADYIATQKISPVRGKIFDRHLQPLAVNQSSYLLYVEPPKIQDKSYLARKLDEVLKIGEATIEARINDKKQWAAIKDGLTDEQKAALEKEKLKGIGFQNQQIRFYPEASLAAHLVGFVGKNDTGSSVGYFGIEGYYDKDLAGLAGVIKSERDLIGRPIFVGTQDFVAAEDGRDLVLTIDKTVQHIIKDALRRGMDLYKPKQGCVIVTYPATAEILGLTCLPDYDPDTYYDYSEKTFNDWAISDLYEPGSTFKPLVMAAALEEKKVKPSDLFDEKGGVEISGYTIQNWNDKYEGKISISRILEKSSNVGMVYVGNKLGNERLYQYLGKYGLGGSTEIDLQGEAVSYLKPIKDWYPIDFSAAAFGQGIAMTPLQLIRAFGAVVNGGYLMKPYTVKAIIDGGEEKQRDPKPVRRVISEQTSATMRQMLVSTVEHAEAKWDRPEGYKIGGKTGTAQLAIGGNYDASKTIASFVGFAPADNPVFLVLVVLREPATSGWGSETAAPIFFEIAKQLFVYYNIPPQE</sequence>
<keyword evidence="2" id="KW-0472">Membrane</keyword>
<dbReference type="InterPro" id="IPR005311">
    <property type="entry name" value="PBP_dimer"/>
</dbReference>
<protein>
    <recommendedName>
        <fullName evidence="7">Penicillin-binding protein transpeptidase domain-containing protein</fullName>
    </recommendedName>
</protein>
<evidence type="ECO:0000313" key="5">
    <source>
        <dbReference type="EMBL" id="OGK37674.1"/>
    </source>
</evidence>
<dbReference type="GO" id="GO:0005886">
    <property type="term" value="C:plasma membrane"/>
    <property type="evidence" value="ECO:0007669"/>
    <property type="project" value="TreeGrafter"/>
</dbReference>
<dbReference type="Gene3D" id="3.30.450.330">
    <property type="match status" value="1"/>
</dbReference>
<dbReference type="InterPro" id="IPR050515">
    <property type="entry name" value="Beta-lactam/transpept"/>
</dbReference>
<dbReference type="SUPFAM" id="SSF56519">
    <property type="entry name" value="Penicillin binding protein dimerisation domain"/>
    <property type="match status" value="1"/>
</dbReference>
<evidence type="ECO:0000313" key="6">
    <source>
        <dbReference type="Proteomes" id="UP000176803"/>
    </source>
</evidence>
<gene>
    <name evidence="5" type="ORF">A3F03_03425</name>
</gene>
<organism evidence="5 6">
    <name type="scientific">Candidatus Roizmanbacteria bacterium RIFCSPHIGHO2_12_FULL_41_11</name>
    <dbReference type="NCBI Taxonomy" id="1802052"/>
    <lineage>
        <taxon>Bacteria</taxon>
        <taxon>Candidatus Roizmaniibacteriota</taxon>
    </lineage>
</organism>
<dbReference type="AlphaFoldDB" id="A0A1F7I2S9"/>
<dbReference type="Pfam" id="PF03717">
    <property type="entry name" value="PBP_dimer"/>
    <property type="match status" value="1"/>
</dbReference>
<dbReference type="Proteomes" id="UP000176803">
    <property type="component" value="Unassembled WGS sequence"/>
</dbReference>
<dbReference type="GO" id="GO:0071555">
    <property type="term" value="P:cell wall organization"/>
    <property type="evidence" value="ECO:0007669"/>
    <property type="project" value="TreeGrafter"/>
</dbReference>
<comment type="caution">
    <text evidence="5">The sequence shown here is derived from an EMBL/GenBank/DDBJ whole genome shotgun (WGS) entry which is preliminary data.</text>
</comment>
<dbReference type="Gene3D" id="3.40.710.10">
    <property type="entry name" value="DD-peptidase/beta-lactamase superfamily"/>
    <property type="match status" value="1"/>
</dbReference>
<comment type="subcellular location">
    <subcellularLocation>
        <location evidence="1">Membrane</location>
    </subcellularLocation>
</comment>
<dbReference type="GO" id="GO:0008658">
    <property type="term" value="F:penicillin binding"/>
    <property type="evidence" value="ECO:0007669"/>
    <property type="project" value="InterPro"/>
</dbReference>
<dbReference type="Gene3D" id="3.90.1310.10">
    <property type="entry name" value="Penicillin-binding protein 2a (Domain 2)"/>
    <property type="match status" value="1"/>
</dbReference>
<proteinExistence type="predicted"/>
<dbReference type="PANTHER" id="PTHR30627">
    <property type="entry name" value="PEPTIDOGLYCAN D,D-TRANSPEPTIDASE"/>
    <property type="match status" value="1"/>
</dbReference>
<dbReference type="SUPFAM" id="SSF56601">
    <property type="entry name" value="beta-lactamase/transpeptidase-like"/>
    <property type="match status" value="1"/>
</dbReference>
<evidence type="ECO:0000256" key="2">
    <source>
        <dbReference type="ARBA" id="ARBA00023136"/>
    </source>
</evidence>
<dbReference type="InterPro" id="IPR001460">
    <property type="entry name" value="PCN-bd_Tpept"/>
</dbReference>